<keyword evidence="7 14" id="KW-0472">Membrane</keyword>
<dbReference type="CDD" id="cd07302">
    <property type="entry name" value="CHD"/>
    <property type="match status" value="1"/>
</dbReference>
<dbReference type="AlphaFoldDB" id="A0A1S3JNR1"/>
<evidence type="ECO:0000256" key="2">
    <source>
        <dbReference type="ARBA" id="ARBA00012202"/>
    </source>
</evidence>
<dbReference type="KEGG" id="lak:106174850"/>
<evidence type="ECO:0000256" key="8">
    <source>
        <dbReference type="ARBA" id="ARBA00023170"/>
    </source>
</evidence>
<dbReference type="InterPro" id="IPR011645">
    <property type="entry name" value="HNOB_dom_associated"/>
</dbReference>
<dbReference type="RefSeq" id="XP_013412014.1">
    <property type="nucleotide sequence ID" value="XM_013556560.1"/>
</dbReference>
<organism evidence="16 17">
    <name type="scientific">Lingula anatina</name>
    <name type="common">Brachiopod</name>
    <name type="synonym">Lingula unguis</name>
    <dbReference type="NCBI Taxonomy" id="7574"/>
    <lineage>
        <taxon>Eukaryota</taxon>
        <taxon>Metazoa</taxon>
        <taxon>Spiralia</taxon>
        <taxon>Lophotrochozoa</taxon>
        <taxon>Brachiopoda</taxon>
        <taxon>Linguliformea</taxon>
        <taxon>Lingulata</taxon>
        <taxon>Lingulida</taxon>
        <taxon>Linguloidea</taxon>
        <taxon>Lingulidae</taxon>
        <taxon>Lingula</taxon>
    </lineage>
</organism>
<keyword evidence="11" id="KW-0141">cGMP biosynthesis</keyword>
<proteinExistence type="inferred from homology"/>
<dbReference type="GO" id="GO:0004016">
    <property type="term" value="F:adenylate cyclase activity"/>
    <property type="evidence" value="ECO:0007669"/>
    <property type="project" value="TreeGrafter"/>
</dbReference>
<evidence type="ECO:0000256" key="3">
    <source>
        <dbReference type="ARBA" id="ARBA00022692"/>
    </source>
</evidence>
<dbReference type="GeneID" id="106174850"/>
<evidence type="ECO:0000256" key="7">
    <source>
        <dbReference type="ARBA" id="ARBA00023136"/>
    </source>
</evidence>
<evidence type="ECO:0000313" key="18">
    <source>
        <dbReference type="RefSeq" id="XP_013412014.1"/>
    </source>
</evidence>
<comment type="similarity">
    <text evidence="12">Belongs to the adenylyl cyclase class-4/guanylyl cyclase family.</text>
</comment>
<protein>
    <recommendedName>
        <fullName evidence="2">guanylate cyclase</fullName>
        <ecNumber evidence="2">4.6.1.2</ecNumber>
    </recommendedName>
</protein>
<dbReference type="Gene3D" id="6.10.250.780">
    <property type="match status" value="1"/>
</dbReference>
<evidence type="ECO:0000313" key="16">
    <source>
        <dbReference type="Proteomes" id="UP000085678"/>
    </source>
</evidence>
<evidence type="ECO:0000256" key="13">
    <source>
        <dbReference type="SAM" id="MobiDB-lite"/>
    </source>
</evidence>
<keyword evidence="6 14" id="KW-1133">Transmembrane helix</keyword>
<dbReference type="GO" id="GO:0035556">
    <property type="term" value="P:intracellular signal transduction"/>
    <property type="evidence" value="ECO:0007669"/>
    <property type="project" value="InterPro"/>
</dbReference>
<dbReference type="InterPro" id="IPR050401">
    <property type="entry name" value="Cyclic_nucleotide_synthase"/>
</dbReference>
<evidence type="ECO:0000256" key="6">
    <source>
        <dbReference type="ARBA" id="ARBA00022989"/>
    </source>
</evidence>
<evidence type="ECO:0000256" key="4">
    <source>
        <dbReference type="ARBA" id="ARBA00022729"/>
    </source>
</evidence>
<evidence type="ECO:0000259" key="15">
    <source>
        <dbReference type="PROSITE" id="PS50125"/>
    </source>
</evidence>
<keyword evidence="10 12" id="KW-0456">Lyase</keyword>
<evidence type="ECO:0000256" key="10">
    <source>
        <dbReference type="ARBA" id="ARBA00023239"/>
    </source>
</evidence>
<dbReference type="EC" id="4.6.1.2" evidence="2"/>
<accession>A0A1S3JNR1</accession>
<feature type="region of interest" description="Disordered" evidence="13">
    <location>
        <begin position="792"/>
        <end position="811"/>
    </location>
</feature>
<evidence type="ECO:0000256" key="1">
    <source>
        <dbReference type="ARBA" id="ARBA00004479"/>
    </source>
</evidence>
<dbReference type="GO" id="GO:0000166">
    <property type="term" value="F:nucleotide binding"/>
    <property type="evidence" value="ECO:0007669"/>
    <property type="project" value="UniProtKB-KW"/>
</dbReference>
<feature type="compositionally biased region" description="Low complexity" evidence="13">
    <location>
        <begin position="797"/>
        <end position="807"/>
    </location>
</feature>
<dbReference type="PROSITE" id="PS00452">
    <property type="entry name" value="GUANYLATE_CYCLASE_1"/>
    <property type="match status" value="1"/>
</dbReference>
<evidence type="ECO:0000256" key="9">
    <source>
        <dbReference type="ARBA" id="ARBA00023180"/>
    </source>
</evidence>
<keyword evidence="16" id="KW-1185">Reference proteome</keyword>
<keyword evidence="9" id="KW-0325">Glycoprotein</keyword>
<dbReference type="GO" id="GO:0007168">
    <property type="term" value="P:receptor guanylyl cyclase signaling pathway"/>
    <property type="evidence" value="ECO:0007669"/>
    <property type="project" value="TreeGrafter"/>
</dbReference>
<dbReference type="InterPro" id="IPR001054">
    <property type="entry name" value="A/G_cyclase"/>
</dbReference>
<evidence type="ECO:0000256" key="12">
    <source>
        <dbReference type="RuleBase" id="RU000405"/>
    </source>
</evidence>
<dbReference type="FunFam" id="3.30.70.1230:FF:000019">
    <property type="entry name" value="Guanylate cyclase"/>
    <property type="match status" value="1"/>
</dbReference>
<keyword evidence="4" id="KW-0732">Signal</keyword>
<dbReference type="PANTHER" id="PTHR11920:SF497">
    <property type="entry name" value="GUANYLATE CYCLASE"/>
    <property type="match status" value="1"/>
</dbReference>
<dbReference type="Pfam" id="PF07701">
    <property type="entry name" value="HNOBA"/>
    <property type="match status" value="1"/>
</dbReference>
<dbReference type="SMART" id="SM00044">
    <property type="entry name" value="CYCc"/>
    <property type="match status" value="1"/>
</dbReference>
<dbReference type="InterPro" id="IPR018297">
    <property type="entry name" value="A/G_cyclase_CS"/>
</dbReference>
<feature type="domain" description="Guanylate cyclase" evidence="15">
    <location>
        <begin position="472"/>
        <end position="602"/>
    </location>
</feature>
<evidence type="ECO:0000256" key="5">
    <source>
        <dbReference type="ARBA" id="ARBA00022741"/>
    </source>
</evidence>
<dbReference type="InterPro" id="IPR029787">
    <property type="entry name" value="Nucleotide_cyclase"/>
</dbReference>
<dbReference type="SUPFAM" id="SSF55073">
    <property type="entry name" value="Nucleotide cyclase"/>
    <property type="match status" value="1"/>
</dbReference>
<dbReference type="Proteomes" id="UP000085678">
    <property type="component" value="Unplaced"/>
</dbReference>
<name>A0A1S3JNR1_LINAN</name>
<dbReference type="PROSITE" id="PS50125">
    <property type="entry name" value="GUANYLATE_CYCLASE_2"/>
    <property type="match status" value="1"/>
</dbReference>
<dbReference type="PANTHER" id="PTHR11920">
    <property type="entry name" value="GUANYLYL CYCLASE"/>
    <property type="match status" value="1"/>
</dbReference>
<dbReference type="GO" id="GO:0004383">
    <property type="term" value="F:guanylate cyclase activity"/>
    <property type="evidence" value="ECO:0007669"/>
    <property type="project" value="UniProtKB-EC"/>
</dbReference>
<comment type="subcellular location">
    <subcellularLocation>
        <location evidence="1">Membrane</location>
        <topology evidence="1">Single-pass type I membrane protein</topology>
    </subcellularLocation>
</comment>
<gene>
    <name evidence="17 18" type="primary">LOC106174850</name>
</gene>
<keyword evidence="3 14" id="KW-0812">Transmembrane</keyword>
<feature type="region of interest" description="Disordered" evidence="13">
    <location>
        <begin position="706"/>
        <end position="725"/>
    </location>
</feature>
<dbReference type="Pfam" id="PF00211">
    <property type="entry name" value="Guanylate_cyc"/>
    <property type="match status" value="1"/>
</dbReference>
<dbReference type="RefSeq" id="XP_013412013.1">
    <property type="nucleotide sequence ID" value="XM_013556559.1"/>
</dbReference>
<dbReference type="GO" id="GO:0005886">
    <property type="term" value="C:plasma membrane"/>
    <property type="evidence" value="ECO:0007669"/>
    <property type="project" value="TreeGrafter"/>
</dbReference>
<reference evidence="17 18" key="1">
    <citation type="submission" date="2025-04" db="UniProtKB">
        <authorList>
            <consortium name="RefSeq"/>
        </authorList>
    </citation>
    <scope>IDENTIFICATION</scope>
    <source>
        <tissue evidence="17 18">Gonads</tissue>
    </source>
</reference>
<dbReference type="OrthoDB" id="60033at2759"/>
<dbReference type="Gene3D" id="3.30.70.1230">
    <property type="entry name" value="Nucleotide cyclase"/>
    <property type="match status" value="1"/>
</dbReference>
<dbReference type="STRING" id="7574.A0A1S3JNR1"/>
<keyword evidence="5" id="KW-0547">Nucleotide-binding</keyword>
<sequence length="958" mass="106636">MGRFTIDVDEGIELLMPSPQSRRASRASRSTVFPIDALETDGHCNFNLTTNSGKRWVCVKVLSLCLLSTIGLITIVFLDFNRNQTMADKSHHVARALNACDIFLTFERNVHRALNIHACDVLIGDRKNTSSEYCTNISDPSNVKIDEVSDGLISKILSERFSQNVVEYLNYLIQLITTSPMDNSKKNSPDIGNNNTNSQGTSLQDIYSIYKNLTSYLNRLSPCLGYGTFRDSSGDGICSAVIHPTCSAYRHILLTEQYLQRQLVLGMLILHGDVGTTKIQEMYPEFVSMGYLIRENLREFFALLPSTKPYSINMLKSNPCLTAIEKQTGNCFGVSMTDDYSNTSDHEKNARALQWLTNMTDLMTEVVTTSRDVHQVLMDTIEAETDALHRSIAIKIIVAFVTMSLFPIVVYLVNRMSQWIFNYSRMLHEKTIELNKEKKMTDNLLYQMLPKTVANQLKQTKQVEAELFDSVTIYFSDIVGFTEMSAISTPMQVVDMLNSLYSTFDARIDTYDVYKVETIGDAYMVASGVPDRNGNKHAEEIATMAIDLVAAVKQVSIPHAPSEQLKLRIGIHTGPCVAGVVGSKMPRYCLFGDTVNTASRMESHGLPMKIHASAKTVETLELTGRYDIERRGEIEIKGKGKMVTFWLNGRKDMAEANNSMVCKWAPKKRRTTSSLKTRSEHSTVSVASSAVSLSAYSVDLPGSPGLARSHLGRGSVKGGSLKSPIKRSAFHMKNWSFRSSRNGVTEQDTQMLVVPDVDSNDVVEDDSPAKNPVQQMPQENVRSKTKIMLVSPEAGRPGSSVSAPSSPSKHEKNCRNMIRATHGTGNIVFPGELTKGEKGGIFNENQSVNSHLMVPSYGITPFNGALNMLDVKLLDQLRRRSSSTPLICNHAYSHDHVVQNGGNFTNLNNSKNRNFQEFQSFSSNVGVDRNLKSFSKSLESLREKKLHLLNSVQSDEKV</sequence>
<evidence type="ECO:0000313" key="17">
    <source>
        <dbReference type="RefSeq" id="XP_013412013.1"/>
    </source>
</evidence>
<evidence type="ECO:0000256" key="14">
    <source>
        <dbReference type="SAM" id="Phobius"/>
    </source>
</evidence>
<keyword evidence="8" id="KW-0675">Receptor</keyword>
<evidence type="ECO:0000256" key="11">
    <source>
        <dbReference type="ARBA" id="ARBA00023293"/>
    </source>
</evidence>
<dbReference type="GO" id="GO:0001653">
    <property type="term" value="F:peptide receptor activity"/>
    <property type="evidence" value="ECO:0007669"/>
    <property type="project" value="TreeGrafter"/>
</dbReference>
<feature type="transmembrane region" description="Helical" evidence="14">
    <location>
        <begin position="61"/>
        <end position="80"/>
    </location>
</feature>